<feature type="domain" description="Gamma-glutamylcyclotransferase AIG2-like" evidence="4">
    <location>
        <begin position="217"/>
        <end position="305"/>
    </location>
</feature>
<evidence type="ECO:0000256" key="3">
    <source>
        <dbReference type="ARBA" id="ARBA00030602"/>
    </source>
</evidence>
<gene>
    <name evidence="5" type="ORF">B0T16DRAFT_451019</name>
</gene>
<dbReference type="CDD" id="cd06661">
    <property type="entry name" value="GGCT_like"/>
    <property type="match status" value="1"/>
</dbReference>
<dbReference type="InterPro" id="IPR009288">
    <property type="entry name" value="AIG2-like_dom"/>
</dbReference>
<dbReference type="InterPro" id="IPR013024">
    <property type="entry name" value="GGCT-like"/>
</dbReference>
<dbReference type="GO" id="GO:0016740">
    <property type="term" value="F:transferase activity"/>
    <property type="evidence" value="ECO:0007669"/>
    <property type="project" value="UniProtKB-KW"/>
</dbReference>
<evidence type="ECO:0000256" key="1">
    <source>
        <dbReference type="ARBA" id="ARBA00008861"/>
    </source>
</evidence>
<dbReference type="Pfam" id="PF06094">
    <property type="entry name" value="GGACT"/>
    <property type="match status" value="1"/>
</dbReference>
<protein>
    <recommendedName>
        <fullName evidence="3">Putative gamma-glutamylcyclotransferase</fullName>
    </recommendedName>
</protein>
<evidence type="ECO:0000256" key="2">
    <source>
        <dbReference type="ARBA" id="ARBA00022679"/>
    </source>
</evidence>
<dbReference type="EMBL" id="JAULSV010000001">
    <property type="protein sequence ID" value="KAK0655316.1"/>
    <property type="molecule type" value="Genomic_DNA"/>
</dbReference>
<evidence type="ECO:0000313" key="6">
    <source>
        <dbReference type="Proteomes" id="UP001174936"/>
    </source>
</evidence>
<sequence length="316" mass="35331">MDSFMDELENLASAFSDQPELEADDATIAKWQRLFGYSASEATKQLQEYRASILPVVSNEHWELVRAEKEAQGFDKEAYKHLCQAQSQSKTRTTPVPSRKAANYLLKMEGPLVDLDTIRMVGRIVLKMAEIPGTDDKGNHTKFCIIDLSAKAHIEGWLAEKRIPFQPTFVPYSRADKSLSSISLAPTLGVDATLPHLRIDSTATEPQPTQSQYPVWYFFYGTLGDPDVLKRLLGVDPIYRPASVTGGRLIEWGGTYKALIDSPGSAVEGVAFMVESEEMEDALRCYETDKYEVVRCDIGMKDDKSLAKGLTFRFVV</sequence>
<dbReference type="InterPro" id="IPR036568">
    <property type="entry name" value="GGCT-like_sf"/>
</dbReference>
<dbReference type="AlphaFoldDB" id="A0AA39YPE3"/>
<proteinExistence type="inferred from homology"/>
<dbReference type="PANTHER" id="PTHR31544">
    <property type="entry name" value="AIG2-LIKE PROTEIN D"/>
    <property type="match status" value="1"/>
</dbReference>
<dbReference type="Proteomes" id="UP001174936">
    <property type="component" value="Unassembled WGS sequence"/>
</dbReference>
<dbReference type="PANTHER" id="PTHR31544:SF4">
    <property type="entry name" value="GAMMA-GLUTAMYLCYCLOTRANSFERASE-RELATED"/>
    <property type="match status" value="1"/>
</dbReference>
<name>A0AA39YPE3_9PEZI</name>
<evidence type="ECO:0000313" key="5">
    <source>
        <dbReference type="EMBL" id="KAK0655316.1"/>
    </source>
</evidence>
<dbReference type="SUPFAM" id="SSF110857">
    <property type="entry name" value="Gamma-glutamyl cyclotransferase-like"/>
    <property type="match status" value="1"/>
</dbReference>
<dbReference type="InterPro" id="IPR045038">
    <property type="entry name" value="AIG2-like"/>
</dbReference>
<dbReference type="Gene3D" id="3.10.490.10">
    <property type="entry name" value="Gamma-glutamyl cyclotransferase-like"/>
    <property type="match status" value="1"/>
</dbReference>
<comment type="similarity">
    <text evidence="1">Belongs to the gamma-glutamylcyclotransferase family.</text>
</comment>
<keyword evidence="2" id="KW-0808">Transferase</keyword>
<organism evidence="5 6">
    <name type="scientific">Cercophora newfieldiana</name>
    <dbReference type="NCBI Taxonomy" id="92897"/>
    <lineage>
        <taxon>Eukaryota</taxon>
        <taxon>Fungi</taxon>
        <taxon>Dikarya</taxon>
        <taxon>Ascomycota</taxon>
        <taxon>Pezizomycotina</taxon>
        <taxon>Sordariomycetes</taxon>
        <taxon>Sordariomycetidae</taxon>
        <taxon>Sordariales</taxon>
        <taxon>Lasiosphaeriaceae</taxon>
        <taxon>Cercophora</taxon>
    </lineage>
</organism>
<keyword evidence="6" id="KW-1185">Reference proteome</keyword>
<comment type="caution">
    <text evidence="5">The sequence shown here is derived from an EMBL/GenBank/DDBJ whole genome shotgun (WGS) entry which is preliminary data.</text>
</comment>
<accession>A0AA39YPE3</accession>
<evidence type="ECO:0000259" key="4">
    <source>
        <dbReference type="Pfam" id="PF06094"/>
    </source>
</evidence>
<reference evidence="5" key="1">
    <citation type="submission" date="2023-06" db="EMBL/GenBank/DDBJ databases">
        <title>Genome-scale phylogeny and comparative genomics of the fungal order Sordariales.</title>
        <authorList>
            <consortium name="Lawrence Berkeley National Laboratory"/>
            <person name="Hensen N."/>
            <person name="Bonometti L."/>
            <person name="Westerberg I."/>
            <person name="Brannstrom I.O."/>
            <person name="Guillou S."/>
            <person name="Cros-Aarteil S."/>
            <person name="Calhoun S."/>
            <person name="Haridas S."/>
            <person name="Kuo A."/>
            <person name="Mondo S."/>
            <person name="Pangilinan J."/>
            <person name="Riley R."/>
            <person name="Labutti K."/>
            <person name="Andreopoulos B."/>
            <person name="Lipzen A."/>
            <person name="Chen C."/>
            <person name="Yanf M."/>
            <person name="Daum C."/>
            <person name="Ng V."/>
            <person name="Clum A."/>
            <person name="Steindorff A."/>
            <person name="Ohm R."/>
            <person name="Martin F."/>
            <person name="Silar P."/>
            <person name="Natvig D."/>
            <person name="Lalanne C."/>
            <person name="Gautier V."/>
            <person name="Ament-Velasquez S.L."/>
            <person name="Kruys A."/>
            <person name="Hutchinson M.I."/>
            <person name="Powell A.J."/>
            <person name="Barry K."/>
            <person name="Miller A.N."/>
            <person name="Grigoriev I.V."/>
            <person name="Debuchy R."/>
            <person name="Gladieux P."/>
            <person name="Thoren M.H."/>
            <person name="Johannesson H."/>
        </authorList>
    </citation>
    <scope>NUCLEOTIDE SEQUENCE</scope>
    <source>
        <strain evidence="5">SMH2532-1</strain>
    </source>
</reference>